<comment type="caution">
    <text evidence="4">The sequence shown here is derived from an EMBL/GenBank/DDBJ whole genome shotgun (WGS) entry which is preliminary data.</text>
</comment>
<reference evidence="4 5" key="1">
    <citation type="journal article" date="2016" name="Antonie Van Leeuwenhoek">
        <title>Denitratimonas tolerans gen. nov., sp. nov., a denitrifying bacterium isolated from a bioreactor for tannery wastewater treatment.</title>
        <authorList>
            <person name="Han S.I."/>
            <person name="Kim J.O."/>
            <person name="Lee Y.R."/>
            <person name="Ekpeghere K.I."/>
            <person name="Koh S.C."/>
            <person name="Whang K.S."/>
        </authorList>
    </citation>
    <scope>NUCLEOTIDE SEQUENCE [LARGE SCALE GENOMIC DNA]</scope>
    <source>
        <strain evidence="4 5">KACC 17565</strain>
    </source>
</reference>
<dbReference type="InterPro" id="IPR011009">
    <property type="entry name" value="Kinase-like_dom_sf"/>
</dbReference>
<dbReference type="Proteomes" id="UP001364472">
    <property type="component" value="Unassembled WGS sequence"/>
</dbReference>
<dbReference type="PANTHER" id="PTHR10566">
    <property type="entry name" value="CHAPERONE-ACTIVITY OF BC1 COMPLEX CABC1 -RELATED"/>
    <property type="match status" value="1"/>
</dbReference>
<comment type="similarity">
    <text evidence="1">Belongs to the protein kinase superfamily. ADCK protein kinase family.</text>
</comment>
<feature type="transmembrane region" description="Helical" evidence="2">
    <location>
        <begin position="504"/>
        <end position="525"/>
    </location>
</feature>
<dbReference type="InterPro" id="IPR004147">
    <property type="entry name" value="ABC1_dom"/>
</dbReference>
<keyword evidence="2" id="KW-1133">Transmembrane helix</keyword>
<sequence length="530" mass="57529">MAGTVRRGGQIAWAGLKLGIAVLRLRRRAPDRLPAYISTTLVGLGTTFVKLGQGLSLRWDLLPAPYREALSRLHSDVPAFPAEQARRSVEQAFGAPVDALFASFDDRPLAAASVAQIHPARMHDGRDVVVKITRPGIHAQVQADLRLLRRTVRVAQWLWPPLTRHRPLELVDELGAFLRDEIDMRHEAQNMRRMARVLDALPGITQPHVVEPYAARDVMVQDRSHGTRLEAAYGTAAAPALARELLDAYVHQLFGAGVFHADPHPGNLFFFDDGRLCLHDFGSIGVLDPASRLALGGMVEAIAADDAEGVLDAAIALGFFPPQVERRSHVREIHLILAEMASRPLAQWSIAEAIWRVARIGQGAGFRLPAHLLSLIRTLFLVENTLRALDPDLDLLGTLSAQAAEIAEIADASRPGGNRPLAMRLARTARQLPQIATDLLRQAQLSDGRPALSVHHHGLSSTQEAIARTGNRLALALVTLGLYVCGALLSLHSDGPQVFGHMPFLAIVAFAAAALLSLRLVTAIARSGHL</sequence>
<dbReference type="SUPFAM" id="SSF56112">
    <property type="entry name" value="Protein kinase-like (PK-like)"/>
    <property type="match status" value="1"/>
</dbReference>
<evidence type="ECO:0000256" key="1">
    <source>
        <dbReference type="ARBA" id="ARBA00009670"/>
    </source>
</evidence>
<keyword evidence="2" id="KW-0472">Membrane</keyword>
<accession>A0AAW9R3Q3</accession>
<protein>
    <submittedName>
        <fullName evidence="4">AarF/UbiB family protein</fullName>
    </submittedName>
</protein>
<keyword evidence="5" id="KW-1185">Reference proteome</keyword>
<dbReference type="CDD" id="cd05121">
    <property type="entry name" value="ABC1_ADCK3-like"/>
    <property type="match status" value="1"/>
</dbReference>
<dbReference type="InterPro" id="IPR050154">
    <property type="entry name" value="UbiB_kinase"/>
</dbReference>
<keyword evidence="2" id="KW-0812">Transmembrane</keyword>
<proteinExistence type="inferred from homology"/>
<dbReference type="RefSeq" id="WP_337335725.1">
    <property type="nucleotide sequence ID" value="NZ_JBBDHC010000014.1"/>
</dbReference>
<evidence type="ECO:0000313" key="4">
    <source>
        <dbReference type="EMBL" id="MEJ1250013.1"/>
    </source>
</evidence>
<dbReference type="PANTHER" id="PTHR10566:SF113">
    <property type="entry name" value="PROTEIN ACTIVITY OF BC1 COMPLEX KINASE 7, CHLOROPLASTIC"/>
    <property type="match status" value="1"/>
</dbReference>
<feature type="domain" description="ABC1 atypical kinase-like" evidence="3">
    <location>
        <begin position="72"/>
        <end position="311"/>
    </location>
</feature>
<gene>
    <name evidence="4" type="ORF">WB794_10055</name>
</gene>
<dbReference type="EMBL" id="JBBDHC010000014">
    <property type="protein sequence ID" value="MEJ1250013.1"/>
    <property type="molecule type" value="Genomic_DNA"/>
</dbReference>
<organism evidence="4 5">
    <name type="scientific">Denitratimonas tolerans</name>
    <dbReference type="NCBI Taxonomy" id="1338420"/>
    <lineage>
        <taxon>Bacteria</taxon>
        <taxon>Pseudomonadati</taxon>
        <taxon>Pseudomonadota</taxon>
        <taxon>Gammaproteobacteria</taxon>
        <taxon>Lysobacterales</taxon>
        <taxon>Lysobacteraceae</taxon>
        <taxon>Denitratimonas</taxon>
    </lineage>
</organism>
<evidence type="ECO:0000256" key="2">
    <source>
        <dbReference type="SAM" id="Phobius"/>
    </source>
</evidence>
<evidence type="ECO:0000259" key="3">
    <source>
        <dbReference type="Pfam" id="PF03109"/>
    </source>
</evidence>
<feature type="transmembrane region" description="Helical" evidence="2">
    <location>
        <begin position="473"/>
        <end position="492"/>
    </location>
</feature>
<evidence type="ECO:0000313" key="5">
    <source>
        <dbReference type="Proteomes" id="UP001364472"/>
    </source>
</evidence>
<name>A0AAW9R3Q3_9GAMM</name>
<dbReference type="Pfam" id="PF03109">
    <property type="entry name" value="ABC1"/>
    <property type="match status" value="1"/>
</dbReference>
<dbReference type="AlphaFoldDB" id="A0AAW9R3Q3"/>